<gene>
    <name evidence="2" type="ORF">RJT34_26281</name>
</gene>
<dbReference type="InterPro" id="IPR006566">
    <property type="entry name" value="FBD"/>
</dbReference>
<protein>
    <recommendedName>
        <fullName evidence="1">FBD domain-containing protein</fullName>
    </recommendedName>
</protein>
<organism evidence="2 3">
    <name type="scientific">Clitoria ternatea</name>
    <name type="common">Butterfly pea</name>
    <dbReference type="NCBI Taxonomy" id="43366"/>
    <lineage>
        <taxon>Eukaryota</taxon>
        <taxon>Viridiplantae</taxon>
        <taxon>Streptophyta</taxon>
        <taxon>Embryophyta</taxon>
        <taxon>Tracheophyta</taxon>
        <taxon>Spermatophyta</taxon>
        <taxon>Magnoliopsida</taxon>
        <taxon>eudicotyledons</taxon>
        <taxon>Gunneridae</taxon>
        <taxon>Pentapetalae</taxon>
        <taxon>rosids</taxon>
        <taxon>fabids</taxon>
        <taxon>Fabales</taxon>
        <taxon>Fabaceae</taxon>
        <taxon>Papilionoideae</taxon>
        <taxon>50 kb inversion clade</taxon>
        <taxon>NPAAA clade</taxon>
        <taxon>indigoferoid/millettioid clade</taxon>
        <taxon>Phaseoleae</taxon>
        <taxon>Clitoria</taxon>
    </lineage>
</organism>
<proteinExistence type="predicted"/>
<name>A0AAN9F8N5_CLITE</name>
<dbReference type="Proteomes" id="UP001359559">
    <property type="component" value="Unassembled WGS sequence"/>
</dbReference>
<evidence type="ECO:0000313" key="2">
    <source>
        <dbReference type="EMBL" id="KAK7270829.1"/>
    </source>
</evidence>
<evidence type="ECO:0000313" key="3">
    <source>
        <dbReference type="Proteomes" id="UP001359559"/>
    </source>
</evidence>
<dbReference type="EMBL" id="JAYKXN010000007">
    <property type="protein sequence ID" value="KAK7270829.1"/>
    <property type="molecule type" value="Genomic_DNA"/>
</dbReference>
<comment type="caution">
    <text evidence="2">The sequence shown here is derived from an EMBL/GenBank/DDBJ whole genome shotgun (WGS) entry which is preliminary data.</text>
</comment>
<dbReference type="AlphaFoldDB" id="A0AAN9F8N5"/>
<accession>A0AAN9F8N5</accession>
<sequence length="127" mass="14276">MNRGGCGCHGRFKKVDLPHFPLSHLQNLHLRSYQGSEDDKLLVGYMLQNAAILDTIVVKTKRWTNLDLVSNALRSSMINGCISNLTIPNFAGKTAIDPDYLNVVEMLTNQLHTCIMHLGFQFLNFCP</sequence>
<dbReference type="Pfam" id="PF08387">
    <property type="entry name" value="FBD"/>
    <property type="match status" value="1"/>
</dbReference>
<feature type="domain" description="FBD" evidence="1">
    <location>
        <begin position="22"/>
        <end position="56"/>
    </location>
</feature>
<evidence type="ECO:0000259" key="1">
    <source>
        <dbReference type="Pfam" id="PF08387"/>
    </source>
</evidence>
<keyword evidence="3" id="KW-1185">Reference proteome</keyword>
<reference evidence="2 3" key="1">
    <citation type="submission" date="2024-01" db="EMBL/GenBank/DDBJ databases">
        <title>The genomes of 5 underutilized Papilionoideae crops provide insights into root nodulation and disease resistance.</title>
        <authorList>
            <person name="Yuan L."/>
        </authorList>
    </citation>
    <scope>NUCLEOTIDE SEQUENCE [LARGE SCALE GENOMIC DNA]</scope>
    <source>
        <strain evidence="2">LY-2023</strain>
        <tissue evidence="2">Leaf</tissue>
    </source>
</reference>